<dbReference type="OrthoDB" id="506498at2759"/>
<evidence type="ECO:0000256" key="1">
    <source>
        <dbReference type="SAM" id="MobiDB-lite"/>
    </source>
</evidence>
<sequence>MSLLASPAPGSVARERALLLLAGAAAAAVLPALVRRARRRGLLPATAAAAGTDEGRSTTSSAGGGAGAYETRKAVDEYLQFHYGRPEDILPYDCGPKEALRFAERLAMLCERHCTALQDFTGERKPPLAIDVGCAVGGATFELARAFPHVLGIDYSQTFVNTANTMKERGWMRYRAVEEGALTVERVAAVAEDIDRGRVRFQQGDACNLPAELGQVDAVLAANLLCRLPDPAAFLARCTSLLRRGGVLVLVSPFSWLPAWTDKGSWLGGYTDAEGKAVWSADTLKAILSVHFDLVEEAEVPFLIREHRRKFQWGCSHAMVWRRK</sequence>
<dbReference type="SUPFAM" id="SSF53335">
    <property type="entry name" value="S-adenosyl-L-methionine-dependent methyltransferases"/>
    <property type="match status" value="1"/>
</dbReference>
<name>A0A2P6UZW9_9CHLO</name>
<feature type="domain" description="Methyltransferase type 11" evidence="2">
    <location>
        <begin position="130"/>
        <end position="250"/>
    </location>
</feature>
<feature type="region of interest" description="Disordered" evidence="1">
    <location>
        <begin position="47"/>
        <end position="67"/>
    </location>
</feature>
<dbReference type="InterPro" id="IPR027625">
    <property type="entry name" value="OvoA_Cterm"/>
</dbReference>
<dbReference type="STRING" id="554055.A0A2P6UZW9"/>
<gene>
    <name evidence="3" type="ORF">C2E20_8970</name>
</gene>
<accession>A0A2P6UZW9</accession>
<evidence type="ECO:0000313" key="3">
    <source>
        <dbReference type="EMBL" id="PSC67344.1"/>
    </source>
</evidence>
<dbReference type="Proteomes" id="UP000239649">
    <property type="component" value="Unassembled WGS sequence"/>
</dbReference>
<evidence type="ECO:0000259" key="2">
    <source>
        <dbReference type="Pfam" id="PF08241"/>
    </source>
</evidence>
<dbReference type="AlphaFoldDB" id="A0A2P6UZW9"/>
<proteinExistence type="predicted"/>
<evidence type="ECO:0000313" key="4">
    <source>
        <dbReference type="Proteomes" id="UP000239649"/>
    </source>
</evidence>
<dbReference type="Gene3D" id="3.40.50.150">
    <property type="entry name" value="Vaccinia Virus protein VP39"/>
    <property type="match status" value="1"/>
</dbReference>
<dbReference type="PANTHER" id="PTHR45445">
    <property type="match status" value="1"/>
</dbReference>
<feature type="compositionally biased region" description="Low complexity" evidence="1">
    <location>
        <begin position="47"/>
        <end position="61"/>
    </location>
</feature>
<protein>
    <submittedName>
        <fullName evidence="3">4-mercaptohistidine N1-C-terminal domain</fullName>
    </submittedName>
</protein>
<keyword evidence="4" id="KW-1185">Reference proteome</keyword>
<dbReference type="InterPro" id="IPR029063">
    <property type="entry name" value="SAM-dependent_MTases_sf"/>
</dbReference>
<dbReference type="NCBIfam" id="TIGR04345">
    <property type="entry name" value="ovoA_Cterm"/>
    <property type="match status" value="1"/>
</dbReference>
<dbReference type="InterPro" id="IPR013216">
    <property type="entry name" value="Methyltransf_11"/>
</dbReference>
<dbReference type="PANTHER" id="PTHR45445:SF2">
    <property type="entry name" value="METHYLTRANSFERASE TYPE 11 DOMAIN-CONTAINING PROTEIN"/>
    <property type="match status" value="1"/>
</dbReference>
<comment type="caution">
    <text evidence="3">The sequence shown here is derived from an EMBL/GenBank/DDBJ whole genome shotgun (WGS) entry which is preliminary data.</text>
</comment>
<organism evidence="3 4">
    <name type="scientific">Micractinium conductrix</name>
    <dbReference type="NCBI Taxonomy" id="554055"/>
    <lineage>
        <taxon>Eukaryota</taxon>
        <taxon>Viridiplantae</taxon>
        <taxon>Chlorophyta</taxon>
        <taxon>core chlorophytes</taxon>
        <taxon>Trebouxiophyceae</taxon>
        <taxon>Chlorellales</taxon>
        <taxon>Chlorellaceae</taxon>
        <taxon>Chlorella clade</taxon>
        <taxon>Micractinium</taxon>
    </lineage>
</organism>
<dbReference type="Pfam" id="PF08241">
    <property type="entry name" value="Methyltransf_11"/>
    <property type="match status" value="1"/>
</dbReference>
<reference evidence="3 4" key="1">
    <citation type="journal article" date="2018" name="Plant J.">
        <title>Genome sequences of Chlorella sorokiniana UTEX 1602 and Micractinium conductrix SAG 241.80: implications to maltose excretion by a green alga.</title>
        <authorList>
            <person name="Arriola M.B."/>
            <person name="Velmurugan N."/>
            <person name="Zhang Y."/>
            <person name="Plunkett M.H."/>
            <person name="Hondzo H."/>
            <person name="Barney B.M."/>
        </authorList>
    </citation>
    <scope>NUCLEOTIDE SEQUENCE [LARGE SCALE GENOMIC DNA]</scope>
    <source>
        <strain evidence="3 4">SAG 241.80</strain>
    </source>
</reference>
<dbReference type="GO" id="GO:0008757">
    <property type="term" value="F:S-adenosylmethionine-dependent methyltransferase activity"/>
    <property type="evidence" value="ECO:0007669"/>
    <property type="project" value="InterPro"/>
</dbReference>
<dbReference type="CDD" id="cd02440">
    <property type="entry name" value="AdoMet_MTases"/>
    <property type="match status" value="1"/>
</dbReference>
<dbReference type="EMBL" id="LHPF02000064">
    <property type="protein sequence ID" value="PSC67344.1"/>
    <property type="molecule type" value="Genomic_DNA"/>
</dbReference>